<dbReference type="Proteomes" id="UP000204221">
    <property type="component" value="Chromosome"/>
</dbReference>
<gene>
    <name evidence="2" type="ORF">AHOG_15760</name>
</gene>
<reference evidence="2 3" key="1">
    <citation type="submission" date="2017-07" db="EMBL/GenBank/DDBJ databases">
        <title>Complete genome sequence of Actinoalloteichus hoggarensis DSM 45943, type strain of Actinoalloteichus hoggarensis.</title>
        <authorList>
            <person name="Ruckert C."/>
            <person name="Nouioui I."/>
            <person name="Willmese J."/>
            <person name="van Wezel G."/>
            <person name="Klenk H.-P."/>
            <person name="Kalinowski J."/>
            <person name="Zotchev S.B."/>
        </authorList>
    </citation>
    <scope>NUCLEOTIDE SEQUENCE [LARGE SCALE GENOMIC DNA]</scope>
    <source>
        <strain evidence="2 3">DSM 45943</strain>
    </source>
</reference>
<dbReference type="EMBL" id="CP022521">
    <property type="protein sequence ID" value="ASO20778.1"/>
    <property type="molecule type" value="Genomic_DNA"/>
</dbReference>
<feature type="region of interest" description="Disordered" evidence="1">
    <location>
        <begin position="49"/>
        <end position="71"/>
    </location>
</feature>
<evidence type="ECO:0000313" key="2">
    <source>
        <dbReference type="EMBL" id="ASO20778.1"/>
    </source>
</evidence>
<dbReference type="AlphaFoldDB" id="A0A221W4K7"/>
<feature type="compositionally biased region" description="Low complexity" evidence="1">
    <location>
        <begin position="145"/>
        <end position="154"/>
    </location>
</feature>
<name>A0A221W4K7_9PSEU</name>
<proteinExistence type="predicted"/>
<evidence type="ECO:0000313" key="3">
    <source>
        <dbReference type="Proteomes" id="UP000204221"/>
    </source>
</evidence>
<evidence type="ECO:0000256" key="1">
    <source>
        <dbReference type="SAM" id="MobiDB-lite"/>
    </source>
</evidence>
<feature type="region of interest" description="Disordered" evidence="1">
    <location>
        <begin position="130"/>
        <end position="161"/>
    </location>
</feature>
<accession>A0A221W4K7</accession>
<keyword evidence="3" id="KW-1185">Reference proteome</keyword>
<organism evidence="2 3">
    <name type="scientific">Actinoalloteichus hoggarensis</name>
    <dbReference type="NCBI Taxonomy" id="1470176"/>
    <lineage>
        <taxon>Bacteria</taxon>
        <taxon>Bacillati</taxon>
        <taxon>Actinomycetota</taxon>
        <taxon>Actinomycetes</taxon>
        <taxon>Pseudonocardiales</taxon>
        <taxon>Pseudonocardiaceae</taxon>
        <taxon>Actinoalloteichus</taxon>
    </lineage>
</organism>
<protein>
    <submittedName>
        <fullName evidence="2">Uncharacterized protein</fullName>
    </submittedName>
</protein>
<sequence>MWVNGRCAPGVGMTRVSRQRGQAGRRRVRRAGDAGTGVDGVVRRMVERRGRRAGDGDAAGGRVLGASAGDDTNWIDSASGSGTGAAAVAQAASGAIAAVVADVEPGAIGGTAGRASTTASGGACDRVRGVGAEIDGGGSGRRGSGRTVSPSGTVLGERGSE</sequence>
<dbReference type="KEGG" id="ahg:AHOG_15760"/>